<comment type="caution">
    <text evidence="1">The sequence shown here is derived from an EMBL/GenBank/DDBJ whole genome shotgun (WGS) entry which is preliminary data.</text>
</comment>
<gene>
    <name evidence="1" type="ORF">QYM36_001247</name>
</gene>
<organism evidence="1 2">
    <name type="scientific">Artemia franciscana</name>
    <name type="common">Brine shrimp</name>
    <name type="synonym">Artemia sanfranciscana</name>
    <dbReference type="NCBI Taxonomy" id="6661"/>
    <lineage>
        <taxon>Eukaryota</taxon>
        <taxon>Metazoa</taxon>
        <taxon>Ecdysozoa</taxon>
        <taxon>Arthropoda</taxon>
        <taxon>Crustacea</taxon>
        <taxon>Branchiopoda</taxon>
        <taxon>Anostraca</taxon>
        <taxon>Artemiidae</taxon>
        <taxon>Artemia</taxon>
    </lineage>
</organism>
<name>A0AA88IQ73_ARTSF</name>
<sequence>MQHLLEQRYKIKFCLKLDVYLAKSGVFLWHQAFLEGWEEVADEDCAGRPLNSKNNDNVTHVCKVLNSDHRLSICLIAHMLNLLKSAVPVIVMMHLNMSKVCAKMVPEVHTDDQKLWQVEVCQENLNMYESDPQFLINLITGDESWIFEYDPKEIFKVVHVGVSLSKKRQK</sequence>
<dbReference type="Proteomes" id="UP001187531">
    <property type="component" value="Unassembled WGS sequence"/>
</dbReference>
<dbReference type="GO" id="GO:0003676">
    <property type="term" value="F:nucleic acid binding"/>
    <property type="evidence" value="ECO:0007669"/>
    <property type="project" value="InterPro"/>
</dbReference>
<dbReference type="PANTHER" id="PTHR46060">
    <property type="entry name" value="MARINER MOS1 TRANSPOSASE-LIKE PROTEIN"/>
    <property type="match status" value="1"/>
</dbReference>
<protein>
    <submittedName>
        <fullName evidence="1">Uncharacterized protein</fullName>
    </submittedName>
</protein>
<keyword evidence="2" id="KW-1185">Reference proteome</keyword>
<evidence type="ECO:0000313" key="2">
    <source>
        <dbReference type="Proteomes" id="UP001187531"/>
    </source>
</evidence>
<dbReference type="EMBL" id="JAVRJZ010000003">
    <property type="protein sequence ID" value="KAK2724682.1"/>
    <property type="molecule type" value="Genomic_DNA"/>
</dbReference>
<dbReference type="AlphaFoldDB" id="A0AA88IQ73"/>
<reference evidence="1" key="1">
    <citation type="submission" date="2023-07" db="EMBL/GenBank/DDBJ databases">
        <title>Chromosome-level genome assembly of Artemia franciscana.</title>
        <authorList>
            <person name="Jo E."/>
        </authorList>
    </citation>
    <scope>NUCLEOTIDE SEQUENCE</scope>
    <source>
        <tissue evidence="1">Whole body</tissue>
    </source>
</reference>
<accession>A0AA88IQ73</accession>
<dbReference type="InterPro" id="IPR036397">
    <property type="entry name" value="RNaseH_sf"/>
</dbReference>
<proteinExistence type="predicted"/>
<dbReference type="PANTHER" id="PTHR46060:SF1">
    <property type="entry name" value="MARINER MOS1 TRANSPOSASE-LIKE PROTEIN"/>
    <property type="match status" value="1"/>
</dbReference>
<dbReference type="InterPro" id="IPR052709">
    <property type="entry name" value="Transposase-MT_Hybrid"/>
</dbReference>
<evidence type="ECO:0000313" key="1">
    <source>
        <dbReference type="EMBL" id="KAK2724682.1"/>
    </source>
</evidence>
<dbReference type="Gene3D" id="3.30.420.10">
    <property type="entry name" value="Ribonuclease H-like superfamily/Ribonuclease H"/>
    <property type="match status" value="1"/>
</dbReference>